<protein>
    <submittedName>
        <fullName evidence="8">Polyadenylate-binding protein-interacting protein 1 isoform X1</fullName>
    </submittedName>
</protein>
<gene>
    <name evidence="8" type="primary">LOC100577746</name>
</gene>
<feature type="compositionally biased region" description="Gly residues" evidence="4">
    <location>
        <begin position="1"/>
        <end position="11"/>
    </location>
</feature>
<dbReference type="GO" id="GO:0008494">
    <property type="term" value="F:translation activator activity"/>
    <property type="evidence" value="ECO:0007669"/>
    <property type="project" value="TreeGrafter"/>
</dbReference>
<dbReference type="PANTHER" id="PTHR23254">
    <property type="entry name" value="EIF4G DOMAIN PROTEIN"/>
    <property type="match status" value="1"/>
</dbReference>
<dbReference type="KEGG" id="ame:100577746"/>
<dbReference type="OrthoDB" id="8171816at2759"/>
<organism evidence="6">
    <name type="scientific">Apis mellifera</name>
    <name type="common">Honeybee</name>
    <dbReference type="NCBI Taxonomy" id="7460"/>
    <lineage>
        <taxon>Eukaryota</taxon>
        <taxon>Metazoa</taxon>
        <taxon>Ecdysozoa</taxon>
        <taxon>Arthropoda</taxon>
        <taxon>Hexapoda</taxon>
        <taxon>Insecta</taxon>
        <taxon>Pterygota</taxon>
        <taxon>Neoptera</taxon>
        <taxon>Endopterygota</taxon>
        <taxon>Hymenoptera</taxon>
        <taxon>Apocrita</taxon>
        <taxon>Aculeata</taxon>
        <taxon>Apoidea</taxon>
        <taxon>Anthophila</taxon>
        <taxon>Apidae</taxon>
        <taxon>Apis</taxon>
    </lineage>
</organism>
<dbReference type="GO" id="GO:0005737">
    <property type="term" value="C:cytoplasm"/>
    <property type="evidence" value="ECO:0007669"/>
    <property type="project" value="UniProtKB-SubCell"/>
</dbReference>
<feature type="compositionally biased region" description="Polar residues" evidence="4">
    <location>
        <begin position="46"/>
        <end position="55"/>
    </location>
</feature>
<keyword evidence="7" id="KW-1185">Reference proteome</keyword>
<comment type="subcellular location">
    <subcellularLocation>
        <location evidence="1">Cytoplasm</location>
    </subcellularLocation>
</comment>
<dbReference type="GO" id="GO:0003723">
    <property type="term" value="F:RNA binding"/>
    <property type="evidence" value="ECO:0007669"/>
    <property type="project" value="InterPro"/>
</dbReference>
<accession>A0A8B8H462</accession>
<name>A0A7M7MN04_APIME</name>
<evidence type="ECO:0000256" key="1">
    <source>
        <dbReference type="ARBA" id="ARBA00004496"/>
    </source>
</evidence>
<dbReference type="InterPro" id="IPR051367">
    <property type="entry name" value="mRNA_TranslReg/HistoneTransl"/>
</dbReference>
<dbReference type="PANTHER" id="PTHR23254:SF15">
    <property type="entry name" value="POLYADENYLATE-BINDING PROTEIN-INTERACTING PROTEIN 1"/>
    <property type="match status" value="1"/>
</dbReference>
<dbReference type="GeneID" id="100577746"/>
<dbReference type="SUPFAM" id="SSF48371">
    <property type="entry name" value="ARM repeat"/>
    <property type="match status" value="1"/>
</dbReference>
<dbReference type="RefSeq" id="XP_026298373.1">
    <property type="nucleotide sequence ID" value="XM_026442588.1"/>
</dbReference>
<dbReference type="Pfam" id="PF02854">
    <property type="entry name" value="MIF4G"/>
    <property type="match status" value="1"/>
</dbReference>
<dbReference type="Proteomes" id="UP000005203">
    <property type="component" value="Linkage group LG8"/>
</dbReference>
<accession>A0A7M7MN04</accession>
<evidence type="ECO:0000256" key="3">
    <source>
        <dbReference type="ARBA" id="ARBA00022845"/>
    </source>
</evidence>
<proteinExistence type="predicted"/>
<dbReference type="GO" id="GO:0006446">
    <property type="term" value="P:regulation of translational initiation"/>
    <property type="evidence" value="ECO:0007669"/>
    <property type="project" value="TreeGrafter"/>
</dbReference>
<dbReference type="AlphaFoldDB" id="A0A7M7MN04"/>
<evidence type="ECO:0000256" key="2">
    <source>
        <dbReference type="ARBA" id="ARBA00022490"/>
    </source>
</evidence>
<feature type="region of interest" description="Disordered" evidence="4">
    <location>
        <begin position="1"/>
        <end position="56"/>
    </location>
</feature>
<keyword evidence="3" id="KW-0810">Translation regulation</keyword>
<dbReference type="InterPro" id="IPR016024">
    <property type="entry name" value="ARM-type_fold"/>
</dbReference>
<reference evidence="8" key="2">
    <citation type="submission" date="2025-04" db="UniProtKB">
        <authorList>
            <consortium name="RefSeq"/>
        </authorList>
    </citation>
    <scope>IDENTIFICATION</scope>
    <source>
        <strain evidence="8">DH4</strain>
        <tissue evidence="8">Whole body</tissue>
    </source>
</reference>
<sequence length="508" mass="57781">MNPLGGDGSGDGDIERRGIGRGRGRGPWTSSSQEIPILRRPHHATSGMQTGSMESKNIEQNKLDKSFDDIIQNSTLSVHAAEFIPKSYPIKQLHHQQQPSTRYLQKHSVQDRLQIAREIPLQVQMMQQNLACNYGTSQHYQQTEQFQQFDNLSHQQEQSSNIQDFGHFDGGSGDYRNKHQDSNIEDDNYLIEFANITQNLMSVIHALILNPGHFTSIVPPLINNLRPYLGFPSQFKEIMKIIIQQSINEGNFRYSGARLCAFLDNSLTSIEQTSFRWTLCTLCKNETDSQTSNWQQKEDHSEEEQKRCNGLILLLAELVTQMDDTSAFTLGDLLIQFIIIILKKPAPNSVKNICQALKLAGQTLEKNKNENRRKEMENMMRALTELVTEGRVDSHVGHMVHSVHELRNGNWGQNSLNSSTVESIEPLDPNQAIDEPVLYGPDGKVLTPEENKFLEEVPDSTTNIEDHIISEHGYEGDETWMSEDDDIDAAYEEFLKHIPKQIKNQSQK</sequence>
<dbReference type="Gene3D" id="1.25.40.180">
    <property type="match status" value="1"/>
</dbReference>
<evidence type="ECO:0000313" key="6">
    <source>
        <dbReference type="EnsemblMetazoa" id="XP_026298373"/>
    </source>
</evidence>
<reference evidence="6" key="1">
    <citation type="submission" date="2021-01" db="UniProtKB">
        <authorList>
            <consortium name="EnsemblMetazoa"/>
        </authorList>
    </citation>
    <scope>IDENTIFICATION</scope>
    <source>
        <strain evidence="6">DH4</strain>
    </source>
</reference>
<evidence type="ECO:0000259" key="5">
    <source>
        <dbReference type="Pfam" id="PF02854"/>
    </source>
</evidence>
<keyword evidence="2" id="KW-0963">Cytoplasm</keyword>
<evidence type="ECO:0000313" key="7">
    <source>
        <dbReference type="Proteomes" id="UP000005203"/>
    </source>
</evidence>
<dbReference type="InterPro" id="IPR003890">
    <property type="entry name" value="MIF4G-like_typ-3"/>
</dbReference>
<evidence type="ECO:0000256" key="4">
    <source>
        <dbReference type="SAM" id="MobiDB-lite"/>
    </source>
</evidence>
<evidence type="ECO:0000313" key="8">
    <source>
        <dbReference type="RefSeq" id="XP_026298373.1"/>
    </source>
</evidence>
<feature type="domain" description="MIF4G" evidence="5">
    <location>
        <begin position="232"/>
        <end position="408"/>
    </location>
</feature>
<dbReference type="EnsemblMetazoa" id="XM_026442588">
    <property type="protein sequence ID" value="XP_026298373"/>
    <property type="gene ID" value="LOC100577746"/>
</dbReference>